<dbReference type="AlphaFoldDB" id="A0A7C6Z2U8"/>
<protein>
    <recommendedName>
        <fullName evidence="11">Arginine--tRNA ligase</fullName>
        <ecNumber evidence="11">6.1.1.19</ecNumber>
    </recommendedName>
    <alternativeName>
        <fullName evidence="11">Arginyl-tRNA synthetase</fullName>
        <shortName evidence="11">ArgRS</shortName>
    </alternativeName>
</protein>
<feature type="domain" description="Arginyl tRNA synthetase N-terminal" evidence="14">
    <location>
        <begin position="9"/>
        <end position="98"/>
    </location>
</feature>
<dbReference type="NCBIfam" id="TIGR00456">
    <property type="entry name" value="argS"/>
    <property type="match status" value="1"/>
</dbReference>
<dbReference type="Pfam" id="PF05746">
    <property type="entry name" value="DALR_1"/>
    <property type="match status" value="1"/>
</dbReference>
<dbReference type="SUPFAM" id="SSF52374">
    <property type="entry name" value="Nucleotidylyl transferase"/>
    <property type="match status" value="1"/>
</dbReference>
<comment type="caution">
    <text evidence="15">The sequence shown here is derived from an EMBL/GenBank/DDBJ whole genome shotgun (WGS) entry which is preliminary data.</text>
</comment>
<dbReference type="Pfam" id="PF03485">
    <property type="entry name" value="Arg_tRNA_synt_N"/>
    <property type="match status" value="1"/>
</dbReference>
<dbReference type="SUPFAM" id="SSF55190">
    <property type="entry name" value="Arginyl-tRNA synthetase (ArgRS), N-terminal 'additional' domain"/>
    <property type="match status" value="1"/>
</dbReference>
<dbReference type="InterPro" id="IPR009080">
    <property type="entry name" value="tRNAsynth_Ia_anticodon-bd"/>
</dbReference>
<evidence type="ECO:0000256" key="1">
    <source>
        <dbReference type="ARBA" id="ARBA00004496"/>
    </source>
</evidence>
<dbReference type="Proteomes" id="UP000553059">
    <property type="component" value="Unassembled WGS sequence"/>
</dbReference>
<dbReference type="Gene3D" id="1.10.730.10">
    <property type="entry name" value="Isoleucyl-tRNA Synthetase, Domain 1"/>
    <property type="match status" value="1"/>
</dbReference>
<comment type="catalytic activity">
    <reaction evidence="10 11">
        <text>tRNA(Arg) + L-arginine + ATP = L-arginyl-tRNA(Arg) + AMP + diphosphate</text>
        <dbReference type="Rhea" id="RHEA:20301"/>
        <dbReference type="Rhea" id="RHEA-COMP:9658"/>
        <dbReference type="Rhea" id="RHEA-COMP:9673"/>
        <dbReference type="ChEBI" id="CHEBI:30616"/>
        <dbReference type="ChEBI" id="CHEBI:32682"/>
        <dbReference type="ChEBI" id="CHEBI:33019"/>
        <dbReference type="ChEBI" id="CHEBI:78442"/>
        <dbReference type="ChEBI" id="CHEBI:78513"/>
        <dbReference type="ChEBI" id="CHEBI:456215"/>
        <dbReference type="EC" id="6.1.1.19"/>
    </reaction>
</comment>
<dbReference type="Gene3D" id="3.30.1360.70">
    <property type="entry name" value="Arginyl tRNA synthetase N-terminal domain"/>
    <property type="match status" value="1"/>
</dbReference>
<evidence type="ECO:0000256" key="5">
    <source>
        <dbReference type="ARBA" id="ARBA00022598"/>
    </source>
</evidence>
<dbReference type="CDD" id="cd00671">
    <property type="entry name" value="ArgRS_core"/>
    <property type="match status" value="1"/>
</dbReference>
<dbReference type="EC" id="6.1.1.19" evidence="11"/>
<dbReference type="FunFam" id="3.30.1360.70:FF:000003">
    <property type="entry name" value="Arginine--tRNA ligase"/>
    <property type="match status" value="1"/>
</dbReference>
<evidence type="ECO:0000256" key="12">
    <source>
        <dbReference type="RuleBase" id="RU363038"/>
    </source>
</evidence>
<evidence type="ECO:0000256" key="6">
    <source>
        <dbReference type="ARBA" id="ARBA00022741"/>
    </source>
</evidence>
<evidence type="ECO:0000256" key="8">
    <source>
        <dbReference type="ARBA" id="ARBA00022917"/>
    </source>
</evidence>
<comment type="subcellular location">
    <subcellularLocation>
        <location evidence="1 11">Cytoplasm</location>
    </subcellularLocation>
</comment>
<dbReference type="SMART" id="SM00836">
    <property type="entry name" value="DALR_1"/>
    <property type="match status" value="1"/>
</dbReference>
<keyword evidence="6 11" id="KW-0547">Nucleotide-binding</keyword>
<organism evidence="15 16">
    <name type="scientific">Desulfitobacterium dehalogenans</name>
    <dbReference type="NCBI Taxonomy" id="36854"/>
    <lineage>
        <taxon>Bacteria</taxon>
        <taxon>Bacillati</taxon>
        <taxon>Bacillota</taxon>
        <taxon>Clostridia</taxon>
        <taxon>Eubacteriales</taxon>
        <taxon>Desulfitobacteriaceae</taxon>
        <taxon>Desulfitobacterium</taxon>
    </lineage>
</organism>
<dbReference type="EMBL" id="DUTF01000085">
    <property type="protein sequence ID" value="HHY25809.1"/>
    <property type="molecule type" value="Genomic_DNA"/>
</dbReference>
<dbReference type="PRINTS" id="PR01038">
    <property type="entry name" value="TRNASYNTHARG"/>
</dbReference>
<keyword evidence="5 11" id="KW-0436">Ligase</keyword>
<dbReference type="GO" id="GO:0004814">
    <property type="term" value="F:arginine-tRNA ligase activity"/>
    <property type="evidence" value="ECO:0007669"/>
    <property type="project" value="UniProtKB-UniRule"/>
</dbReference>
<dbReference type="FunFam" id="3.40.50.620:FF:000062">
    <property type="entry name" value="Arginine--tRNA ligase"/>
    <property type="match status" value="1"/>
</dbReference>
<evidence type="ECO:0000259" key="14">
    <source>
        <dbReference type="SMART" id="SM01016"/>
    </source>
</evidence>
<evidence type="ECO:0000256" key="11">
    <source>
        <dbReference type="HAMAP-Rule" id="MF_00123"/>
    </source>
</evidence>
<evidence type="ECO:0000256" key="9">
    <source>
        <dbReference type="ARBA" id="ARBA00023146"/>
    </source>
</evidence>
<name>A0A7C6Z2U8_9FIRM</name>
<dbReference type="PANTHER" id="PTHR11956">
    <property type="entry name" value="ARGINYL-TRNA SYNTHETASE"/>
    <property type="match status" value="1"/>
</dbReference>
<dbReference type="Pfam" id="PF00750">
    <property type="entry name" value="tRNA-synt_1d"/>
    <property type="match status" value="1"/>
</dbReference>
<gene>
    <name evidence="11" type="primary">argS</name>
    <name evidence="15" type="ORF">GX523_03490</name>
</gene>
<dbReference type="InterPro" id="IPR035684">
    <property type="entry name" value="ArgRS_core"/>
</dbReference>
<accession>A0A7C6Z2U8</accession>
<dbReference type="FunFam" id="1.10.730.10:FF:000008">
    <property type="entry name" value="Arginine--tRNA ligase"/>
    <property type="match status" value="1"/>
</dbReference>
<dbReference type="InterPro" id="IPR014729">
    <property type="entry name" value="Rossmann-like_a/b/a_fold"/>
</dbReference>
<evidence type="ECO:0000256" key="7">
    <source>
        <dbReference type="ARBA" id="ARBA00022840"/>
    </source>
</evidence>
<evidence type="ECO:0000256" key="3">
    <source>
        <dbReference type="ARBA" id="ARBA00011245"/>
    </source>
</evidence>
<dbReference type="InterPro" id="IPR001412">
    <property type="entry name" value="aa-tRNA-synth_I_CS"/>
</dbReference>
<reference evidence="15 16" key="1">
    <citation type="journal article" date="2020" name="Biotechnol. Biofuels">
        <title>New insights from the biogas microbiome by comprehensive genome-resolved metagenomics of nearly 1600 species originating from multiple anaerobic digesters.</title>
        <authorList>
            <person name="Campanaro S."/>
            <person name="Treu L."/>
            <person name="Rodriguez-R L.M."/>
            <person name="Kovalovszki A."/>
            <person name="Ziels R.M."/>
            <person name="Maus I."/>
            <person name="Zhu X."/>
            <person name="Kougias P.G."/>
            <person name="Basile A."/>
            <person name="Luo G."/>
            <person name="Schluter A."/>
            <person name="Konstantinidis K.T."/>
            <person name="Angelidaki I."/>
        </authorList>
    </citation>
    <scope>NUCLEOTIDE SEQUENCE [LARGE SCALE GENOMIC DNA]</scope>
    <source>
        <strain evidence="15">AS05jafATM_4</strain>
    </source>
</reference>
<dbReference type="GO" id="GO:0005737">
    <property type="term" value="C:cytoplasm"/>
    <property type="evidence" value="ECO:0007669"/>
    <property type="project" value="UniProtKB-SubCell"/>
</dbReference>
<comment type="subunit">
    <text evidence="3 11">Monomer.</text>
</comment>
<dbReference type="GO" id="GO:0005524">
    <property type="term" value="F:ATP binding"/>
    <property type="evidence" value="ECO:0007669"/>
    <property type="project" value="UniProtKB-UniRule"/>
</dbReference>
<comment type="similarity">
    <text evidence="2 11 12">Belongs to the class-I aminoacyl-tRNA synthetase family.</text>
</comment>
<dbReference type="InterPro" id="IPR008909">
    <property type="entry name" value="DALR_anticod-bd"/>
</dbReference>
<dbReference type="InterPro" id="IPR001278">
    <property type="entry name" value="Arg-tRNA-ligase"/>
</dbReference>
<evidence type="ECO:0000256" key="10">
    <source>
        <dbReference type="ARBA" id="ARBA00049339"/>
    </source>
</evidence>
<keyword evidence="9 11" id="KW-0030">Aminoacyl-tRNA synthetase</keyword>
<dbReference type="SUPFAM" id="SSF47323">
    <property type="entry name" value="Anticodon-binding domain of a subclass of class I aminoacyl-tRNA synthetases"/>
    <property type="match status" value="1"/>
</dbReference>
<dbReference type="CDD" id="cd07956">
    <property type="entry name" value="Anticodon_Ia_Arg"/>
    <property type="match status" value="1"/>
</dbReference>
<feature type="domain" description="DALR anticodon binding" evidence="13">
    <location>
        <begin position="440"/>
        <end position="561"/>
    </location>
</feature>
<evidence type="ECO:0000313" key="15">
    <source>
        <dbReference type="EMBL" id="HHY25809.1"/>
    </source>
</evidence>
<dbReference type="PANTHER" id="PTHR11956:SF5">
    <property type="entry name" value="ARGININE--TRNA LIGASE, CYTOPLASMIC"/>
    <property type="match status" value="1"/>
</dbReference>
<dbReference type="SMART" id="SM01016">
    <property type="entry name" value="Arg_tRNA_synt_N"/>
    <property type="match status" value="1"/>
</dbReference>
<keyword evidence="7 11" id="KW-0067">ATP-binding</keyword>
<evidence type="ECO:0000259" key="13">
    <source>
        <dbReference type="SMART" id="SM00836"/>
    </source>
</evidence>
<feature type="short sequence motif" description="'HIGH' region" evidence="11">
    <location>
        <begin position="135"/>
        <end position="145"/>
    </location>
</feature>
<evidence type="ECO:0000256" key="4">
    <source>
        <dbReference type="ARBA" id="ARBA00022490"/>
    </source>
</evidence>
<dbReference type="InterPro" id="IPR036695">
    <property type="entry name" value="Arg-tRNA-synth_N_sf"/>
</dbReference>
<evidence type="ECO:0000313" key="16">
    <source>
        <dbReference type="Proteomes" id="UP000553059"/>
    </source>
</evidence>
<dbReference type="GO" id="GO:0006420">
    <property type="term" value="P:arginyl-tRNA aminoacylation"/>
    <property type="evidence" value="ECO:0007669"/>
    <property type="project" value="UniProtKB-UniRule"/>
</dbReference>
<dbReference type="HAMAP" id="MF_00123">
    <property type="entry name" value="Arg_tRNA_synth"/>
    <property type="match status" value="1"/>
</dbReference>
<dbReference type="Gene3D" id="3.40.50.620">
    <property type="entry name" value="HUPs"/>
    <property type="match status" value="1"/>
</dbReference>
<keyword evidence="4 11" id="KW-0963">Cytoplasm</keyword>
<proteinExistence type="inferred from homology"/>
<dbReference type="PROSITE" id="PS00178">
    <property type="entry name" value="AA_TRNA_LIGASE_I"/>
    <property type="match status" value="1"/>
</dbReference>
<dbReference type="InterPro" id="IPR005148">
    <property type="entry name" value="Arg-tRNA-synth_N"/>
</dbReference>
<keyword evidence="8 11" id="KW-0648">Protein biosynthesis</keyword>
<evidence type="ECO:0000256" key="2">
    <source>
        <dbReference type="ARBA" id="ARBA00005594"/>
    </source>
</evidence>
<sequence>MSLYINIKDTIYANLAKAAAEAQKAGELSFESLPNYVLEEPREKQHGDWATNLAMVLTKQARKAPRDIANILIKHLDTEGTFITSSEIAGPGFINFRLDPNWLTGVIPEVLNLEADYGKVNLGQGKKVQVEFVSANPTGLLHMGNARGAALGDSLASLLAMAGYEVSREFYINDAGNQIHNFALSLEARYLQLMGQDVPFPEGGYHGEDLIDTVKGLIEKVGNKYLNVEEDLRREFLVRYALEEKLTSIRETLTDMGVHYDCWFSEQSLHDSGFVKDTMEKLEQQGYIYEKEGAQWLKSTLFGDEKDEVVVRGNGTPTYFAADIAYHRNKFDRGFDRVINIWGADHHGHVARMKGAMSALGYDPENLQIILMQLVRLIQNGEVVRMSKRSGQYITLRELMDEVGKDAARFFFIMRDPDSTVEFDLDLAKAESSDNPVYYVQYAHARLCSILRQAAEQGYNTAGIPQEGDLKRLQSNEERELLKKIAELPNEIEVAARLTEPHRLARYVLDLAGLFHSFYNSQRVLVDEEGLREARLGLVRSTKQVLANVLGILGVTAPERM</sequence>